<accession>A0ACC3T7C7</accession>
<organism evidence="1 2">
    <name type="scientific">Lipomyces kononenkoae</name>
    <name type="common">Yeast</name>
    <dbReference type="NCBI Taxonomy" id="34357"/>
    <lineage>
        <taxon>Eukaryota</taxon>
        <taxon>Fungi</taxon>
        <taxon>Dikarya</taxon>
        <taxon>Ascomycota</taxon>
        <taxon>Saccharomycotina</taxon>
        <taxon>Lipomycetes</taxon>
        <taxon>Lipomycetales</taxon>
        <taxon>Lipomycetaceae</taxon>
        <taxon>Lipomyces</taxon>
    </lineage>
</organism>
<name>A0ACC3T7C7_LIPKO</name>
<proteinExistence type="predicted"/>
<protein>
    <submittedName>
        <fullName evidence="1">Aldehyde/histidinol dehydrogenase</fullName>
    </submittedName>
</protein>
<evidence type="ECO:0000313" key="2">
    <source>
        <dbReference type="Proteomes" id="UP001433508"/>
    </source>
</evidence>
<keyword evidence="2" id="KW-1185">Reference proteome</keyword>
<sequence length="111" mass="12031">MTAEEKDFDTEFLSHTMAVAAVRGVEDAIKHINTHSSKHSDSIVAASKETADRFMNGVDSCGVYWNASTRFADGVRYGFGTEVAISTSKIHARGPVGRLGRLDLLSISAER</sequence>
<comment type="caution">
    <text evidence="1">The sequence shown here is derived from an EMBL/GenBank/DDBJ whole genome shotgun (WGS) entry which is preliminary data.</text>
</comment>
<gene>
    <name evidence="1" type="ORF">V1525DRAFT_397911</name>
</gene>
<dbReference type="Proteomes" id="UP001433508">
    <property type="component" value="Unassembled WGS sequence"/>
</dbReference>
<dbReference type="EMBL" id="MU971345">
    <property type="protein sequence ID" value="KAK9239610.1"/>
    <property type="molecule type" value="Genomic_DNA"/>
</dbReference>
<evidence type="ECO:0000313" key="1">
    <source>
        <dbReference type="EMBL" id="KAK9239610.1"/>
    </source>
</evidence>
<reference evidence="2" key="1">
    <citation type="journal article" date="2024" name="Front. Bioeng. Biotechnol.">
        <title>Genome-scale model development and genomic sequencing of the oleaginous clade Lipomyces.</title>
        <authorList>
            <person name="Czajka J.J."/>
            <person name="Han Y."/>
            <person name="Kim J."/>
            <person name="Mondo S.J."/>
            <person name="Hofstad B.A."/>
            <person name="Robles A."/>
            <person name="Haridas S."/>
            <person name="Riley R."/>
            <person name="LaButti K."/>
            <person name="Pangilinan J."/>
            <person name="Andreopoulos W."/>
            <person name="Lipzen A."/>
            <person name="Yan J."/>
            <person name="Wang M."/>
            <person name="Ng V."/>
            <person name="Grigoriev I.V."/>
            <person name="Spatafora J.W."/>
            <person name="Magnuson J.K."/>
            <person name="Baker S.E."/>
            <person name="Pomraning K.R."/>
        </authorList>
    </citation>
    <scope>NUCLEOTIDE SEQUENCE [LARGE SCALE GENOMIC DNA]</scope>
    <source>
        <strain evidence="2">CBS 7786</strain>
    </source>
</reference>